<proteinExistence type="predicted"/>
<protein>
    <submittedName>
        <fullName evidence="2">Uncharacterized protein</fullName>
    </submittedName>
</protein>
<dbReference type="EMBL" id="JAIZAY010000013">
    <property type="protein sequence ID" value="KAJ8030621.1"/>
    <property type="molecule type" value="Genomic_DNA"/>
</dbReference>
<name>A0A9Q1BQ82_HOLLE</name>
<feature type="region of interest" description="Disordered" evidence="1">
    <location>
        <begin position="49"/>
        <end position="72"/>
    </location>
</feature>
<evidence type="ECO:0000256" key="1">
    <source>
        <dbReference type="SAM" id="MobiDB-lite"/>
    </source>
</evidence>
<dbReference type="AlphaFoldDB" id="A0A9Q1BQ82"/>
<accession>A0A9Q1BQ82</accession>
<sequence length="72" mass="8267">MVLEPLHPLYSREKLSEWLQLGLILYSTSTMGFPWVLESVRWYEFMGREEGPSGSAPRRMDDGELGYGASKQ</sequence>
<reference evidence="2" key="1">
    <citation type="submission" date="2021-10" db="EMBL/GenBank/DDBJ databases">
        <title>Tropical sea cucumber genome reveals ecological adaptation and Cuvierian tubules defense mechanism.</title>
        <authorList>
            <person name="Chen T."/>
        </authorList>
    </citation>
    <scope>NUCLEOTIDE SEQUENCE</scope>
    <source>
        <strain evidence="2">Nanhai2018</strain>
        <tissue evidence="2">Muscle</tissue>
    </source>
</reference>
<gene>
    <name evidence="2" type="ORF">HOLleu_27085</name>
</gene>
<dbReference type="Proteomes" id="UP001152320">
    <property type="component" value="Chromosome 13"/>
</dbReference>
<evidence type="ECO:0000313" key="3">
    <source>
        <dbReference type="Proteomes" id="UP001152320"/>
    </source>
</evidence>
<evidence type="ECO:0000313" key="2">
    <source>
        <dbReference type="EMBL" id="KAJ8030621.1"/>
    </source>
</evidence>
<keyword evidence="3" id="KW-1185">Reference proteome</keyword>
<comment type="caution">
    <text evidence="2">The sequence shown here is derived from an EMBL/GenBank/DDBJ whole genome shotgun (WGS) entry which is preliminary data.</text>
</comment>
<organism evidence="2 3">
    <name type="scientific">Holothuria leucospilota</name>
    <name type="common">Black long sea cucumber</name>
    <name type="synonym">Mertensiothuria leucospilota</name>
    <dbReference type="NCBI Taxonomy" id="206669"/>
    <lineage>
        <taxon>Eukaryota</taxon>
        <taxon>Metazoa</taxon>
        <taxon>Echinodermata</taxon>
        <taxon>Eleutherozoa</taxon>
        <taxon>Echinozoa</taxon>
        <taxon>Holothuroidea</taxon>
        <taxon>Aspidochirotacea</taxon>
        <taxon>Aspidochirotida</taxon>
        <taxon>Holothuriidae</taxon>
        <taxon>Holothuria</taxon>
    </lineage>
</organism>